<dbReference type="InterPro" id="IPR050465">
    <property type="entry name" value="UPF0194_transport"/>
</dbReference>
<feature type="coiled-coil region" evidence="3">
    <location>
        <begin position="154"/>
        <end position="188"/>
    </location>
</feature>
<reference evidence="6" key="1">
    <citation type="submission" date="2023-03" db="EMBL/GenBank/DDBJ databases">
        <title>Edaphobacter sp.</title>
        <authorList>
            <person name="Huber K.J."/>
            <person name="Papendorf J."/>
            <person name="Pilke C."/>
            <person name="Bunk B."/>
            <person name="Sproeer C."/>
            <person name="Pester M."/>
        </authorList>
    </citation>
    <scope>NUCLEOTIDE SEQUENCE</scope>
    <source>
        <strain evidence="5">DSM 109919</strain>
        <strain evidence="6">DSM 109920</strain>
    </source>
</reference>
<dbReference type="SUPFAM" id="SSF111369">
    <property type="entry name" value="HlyD-like secretion proteins"/>
    <property type="match status" value="2"/>
</dbReference>
<organism evidence="6">
    <name type="scientific">Edaphobacter paludis</name>
    <dbReference type="NCBI Taxonomy" id="3035702"/>
    <lineage>
        <taxon>Bacteria</taxon>
        <taxon>Pseudomonadati</taxon>
        <taxon>Acidobacteriota</taxon>
        <taxon>Terriglobia</taxon>
        <taxon>Terriglobales</taxon>
        <taxon>Acidobacteriaceae</taxon>
        <taxon>Edaphobacter</taxon>
    </lineage>
</organism>
<keyword evidence="2 3" id="KW-0175">Coiled coil</keyword>
<proteinExistence type="predicted"/>
<dbReference type="GO" id="GO:0030313">
    <property type="term" value="C:cell envelope"/>
    <property type="evidence" value="ECO:0007669"/>
    <property type="project" value="UniProtKB-SubCell"/>
</dbReference>
<feature type="transmembrane region" description="Helical" evidence="4">
    <location>
        <begin position="12"/>
        <end position="32"/>
    </location>
</feature>
<dbReference type="EMBL" id="CP121194">
    <property type="protein sequence ID" value="XBH09083.1"/>
    <property type="molecule type" value="Genomic_DNA"/>
</dbReference>
<evidence type="ECO:0000313" key="6">
    <source>
        <dbReference type="EMBL" id="XBH12287.1"/>
    </source>
</evidence>
<protein>
    <submittedName>
        <fullName evidence="6">Efflux RND transporter periplasmic adaptor subunit</fullName>
    </submittedName>
</protein>
<dbReference type="Gene3D" id="2.40.30.170">
    <property type="match status" value="1"/>
</dbReference>
<dbReference type="KEGG" id="epl:P4G45_11355"/>
<evidence type="ECO:0000256" key="3">
    <source>
        <dbReference type="SAM" id="Coils"/>
    </source>
</evidence>
<keyword evidence="4" id="KW-0472">Membrane</keyword>
<evidence type="ECO:0000256" key="1">
    <source>
        <dbReference type="ARBA" id="ARBA00004196"/>
    </source>
</evidence>
<keyword evidence="4" id="KW-0812">Transmembrane</keyword>
<dbReference type="AlphaFoldDB" id="A0AAU7D576"/>
<dbReference type="PANTHER" id="PTHR32347">
    <property type="entry name" value="EFFLUX SYSTEM COMPONENT YKNX-RELATED"/>
    <property type="match status" value="1"/>
</dbReference>
<accession>A0AAU7D576</accession>
<name>A0AAU7D576_9BACT</name>
<gene>
    <name evidence="5" type="ORF">P4G45_11355</name>
    <name evidence="6" type="ORF">P8936_11300</name>
</gene>
<evidence type="ECO:0000256" key="4">
    <source>
        <dbReference type="SAM" id="Phobius"/>
    </source>
</evidence>
<keyword evidence="4" id="KW-1133">Transmembrane helix</keyword>
<dbReference type="EMBL" id="CP121195">
    <property type="protein sequence ID" value="XBH12287.1"/>
    <property type="molecule type" value="Genomic_DNA"/>
</dbReference>
<comment type="subcellular location">
    <subcellularLocation>
        <location evidence="1">Cell envelope</location>
    </subcellularLocation>
</comment>
<accession>A0AAU7CUD3</accession>
<dbReference type="Gene3D" id="2.40.420.20">
    <property type="match status" value="1"/>
</dbReference>
<evidence type="ECO:0000313" key="5">
    <source>
        <dbReference type="EMBL" id="XBH09083.1"/>
    </source>
</evidence>
<dbReference type="Gene3D" id="2.40.50.100">
    <property type="match status" value="1"/>
</dbReference>
<evidence type="ECO:0000256" key="2">
    <source>
        <dbReference type="ARBA" id="ARBA00023054"/>
    </source>
</evidence>
<sequence>MPTTDTRRLNPFMLLGILLGALVLIVVLVRSFTREDVEVRAAAVTRQNLVKSVPTNGKVEPINNFAARAEAPGIIESIDVKVGQKVKPGSLLLRMDGSDALARLATANASLRTAQANLHDLQQGGSQDERIALQGDLGRSRIQQQEAAKDVAALKQLQQKGAASASEVASAEQRLQTAESSLQNVQMRSTQRYSAPDRARAEAQLADARAGVAAAQKGYANVNVRSPLAGTVYSIPVARYDFVQAGEDLMDVADLNKIQIRAYFDEPEIGNLAVGQAVQILWEGKPDRVWHGHVSRVPTTVIAYGTRSVGECIIAVDDAKEDLLPNTNVTVTVTTQQRFNVLSIPREALHTEGSARDFVYRVVHNKLVVTPVQVGVVNLTRVEITGGLTDKDTVALGATNSNRDLSNGLAVKVVE</sequence>
<dbReference type="RefSeq" id="WP_348266593.1">
    <property type="nucleotide sequence ID" value="NZ_CP121194.1"/>
</dbReference>